<proteinExistence type="predicted"/>
<dbReference type="PANTHER" id="PTHR47478:SF1">
    <property type="entry name" value="PYRIMIDINE 5'-NUCLEOTIDASE YJJG"/>
    <property type="match status" value="1"/>
</dbReference>
<dbReference type="Pfam" id="PF13419">
    <property type="entry name" value="HAD_2"/>
    <property type="match status" value="1"/>
</dbReference>
<dbReference type="SFLD" id="SFLDG01135">
    <property type="entry name" value="C1.5.6:_HAD__Beta-PGM__Phospha"/>
    <property type="match status" value="1"/>
</dbReference>
<gene>
    <name evidence="1" type="ORF">AALT52_02000</name>
</gene>
<dbReference type="Gene3D" id="3.40.50.1000">
    <property type="entry name" value="HAD superfamily/HAD-like"/>
    <property type="match status" value="1"/>
</dbReference>
<dbReference type="InterPro" id="IPR023214">
    <property type="entry name" value="HAD_sf"/>
</dbReference>
<reference evidence="1 2" key="1">
    <citation type="submission" date="2024-03" db="EMBL/GenBank/DDBJ databases">
        <title>Mouse gut bacterial collection (mGBC) of GemPharmatech.</title>
        <authorList>
            <person name="He Y."/>
            <person name="Dong L."/>
            <person name="Wu D."/>
            <person name="Gao X."/>
            <person name="Lin Z."/>
        </authorList>
    </citation>
    <scope>NUCLEOTIDE SEQUENCE [LARGE SCALE GENOMIC DNA]</scope>
    <source>
        <strain evidence="1 2">15-30</strain>
    </source>
</reference>
<sequence>MRRYQTLLFDVDDTLLDFHAAQDQALDRLFDSVGIAPTTTVKTAYATYNQSLWEKLEKGELTRDELMATRFPTFFKEYFQKELPNNSLNERYLNFLAEGHQEVEGAKALLENLNARGYELYIVTNGVRFIQEKRLRAAKFTHYFKDVFVSETLGAQKPSPLFFERAFAQIKDFDKEHALIIGDSLSSDMLGGQNAGIDTLWYNPKKQTATPDLKIDWEVDSLAQVEKILAQDLK</sequence>
<dbReference type="GO" id="GO:0008253">
    <property type="term" value="F:5'-nucleotidase activity"/>
    <property type="evidence" value="ECO:0007669"/>
    <property type="project" value="UniProtKB-EC"/>
</dbReference>
<dbReference type="EC" id="3.1.3.5" evidence="1"/>
<dbReference type="Proteomes" id="UP001565236">
    <property type="component" value="Unassembled WGS sequence"/>
</dbReference>
<dbReference type="InterPro" id="IPR023198">
    <property type="entry name" value="PGP-like_dom2"/>
</dbReference>
<keyword evidence="1" id="KW-0378">Hydrolase</keyword>
<comment type="caution">
    <text evidence="1">The sequence shown here is derived from an EMBL/GenBank/DDBJ whole genome shotgun (WGS) entry which is preliminary data.</text>
</comment>
<dbReference type="RefSeq" id="WP_369940713.1">
    <property type="nucleotide sequence ID" value="NZ_JBCLUF010000004.1"/>
</dbReference>
<protein>
    <submittedName>
        <fullName evidence="1">YjjG family noncanonical pyrimidine nucleotidase</fullName>
        <ecNumber evidence="1">3.1.3.5</ecNumber>
    </submittedName>
</protein>
<dbReference type="NCBIfam" id="TIGR02254">
    <property type="entry name" value="YjjG_YfnB"/>
    <property type="match status" value="1"/>
</dbReference>
<organism evidence="1 2">
    <name type="scientific">Ligilactobacillus faecis</name>
    <dbReference type="NCBI Taxonomy" id="762833"/>
    <lineage>
        <taxon>Bacteria</taxon>
        <taxon>Bacillati</taxon>
        <taxon>Bacillota</taxon>
        <taxon>Bacilli</taxon>
        <taxon>Lactobacillales</taxon>
        <taxon>Lactobacillaceae</taxon>
        <taxon>Ligilactobacillus</taxon>
    </lineage>
</organism>
<name>A0ABV4DMG0_9LACO</name>
<dbReference type="Gene3D" id="1.10.150.240">
    <property type="entry name" value="Putative phosphatase, domain 2"/>
    <property type="match status" value="1"/>
</dbReference>
<dbReference type="SFLD" id="SFLDS00003">
    <property type="entry name" value="Haloacid_Dehalogenase"/>
    <property type="match status" value="1"/>
</dbReference>
<accession>A0ABV4DMG0</accession>
<dbReference type="InterPro" id="IPR052550">
    <property type="entry name" value="Pyrimidine_5'-ntase_YjjG"/>
</dbReference>
<evidence type="ECO:0000313" key="2">
    <source>
        <dbReference type="Proteomes" id="UP001565236"/>
    </source>
</evidence>
<keyword evidence="2" id="KW-1185">Reference proteome</keyword>
<dbReference type="InterPro" id="IPR011951">
    <property type="entry name" value="HAD-SF_hydro_IA_YjjG/PynA"/>
</dbReference>
<dbReference type="InterPro" id="IPR041492">
    <property type="entry name" value="HAD_2"/>
</dbReference>
<dbReference type="InterPro" id="IPR036412">
    <property type="entry name" value="HAD-like_sf"/>
</dbReference>
<dbReference type="PRINTS" id="PR00413">
    <property type="entry name" value="HADHALOGNASE"/>
</dbReference>
<dbReference type="SFLD" id="SFLDG01129">
    <property type="entry name" value="C1.5:_HAD__Beta-PGM__Phosphata"/>
    <property type="match status" value="1"/>
</dbReference>
<dbReference type="EMBL" id="JBCLUF010000004">
    <property type="protein sequence ID" value="MEY8661671.1"/>
    <property type="molecule type" value="Genomic_DNA"/>
</dbReference>
<dbReference type="NCBIfam" id="TIGR01549">
    <property type="entry name" value="HAD-SF-IA-v1"/>
    <property type="match status" value="1"/>
</dbReference>
<dbReference type="PANTHER" id="PTHR47478">
    <property type="match status" value="1"/>
</dbReference>
<dbReference type="SUPFAM" id="SSF56784">
    <property type="entry name" value="HAD-like"/>
    <property type="match status" value="1"/>
</dbReference>
<dbReference type="InterPro" id="IPR006439">
    <property type="entry name" value="HAD-SF_hydro_IA"/>
</dbReference>
<evidence type="ECO:0000313" key="1">
    <source>
        <dbReference type="EMBL" id="MEY8661671.1"/>
    </source>
</evidence>